<proteinExistence type="predicted"/>
<dbReference type="RefSeq" id="WP_107237807.1">
    <property type="nucleotide sequence ID" value="NZ_CAMQYU010000004.1"/>
</dbReference>
<feature type="signal peptide" evidence="1">
    <location>
        <begin position="1"/>
        <end position="18"/>
    </location>
</feature>
<gene>
    <name evidence="3" type="ORF">C9I88_16265</name>
</gene>
<dbReference type="STRING" id="56192.UB38_10185"/>
<name>A0A2T3MG50_9GAMM</name>
<keyword evidence="1" id="KW-0732">Signal</keyword>
<evidence type="ECO:0000256" key="1">
    <source>
        <dbReference type="SAM" id="SignalP"/>
    </source>
</evidence>
<feature type="chain" id="PRO_5015647639" evidence="1">
    <location>
        <begin position="19"/>
        <end position="192"/>
    </location>
</feature>
<evidence type="ECO:0000313" key="3">
    <source>
        <dbReference type="EMBL" id="PSV92929.1"/>
    </source>
</evidence>
<reference evidence="3 4" key="1">
    <citation type="submission" date="2018-01" db="EMBL/GenBank/DDBJ databases">
        <title>Whole genome sequencing of Histamine producing bacteria.</title>
        <authorList>
            <person name="Butler K."/>
        </authorList>
    </citation>
    <scope>NUCLEOTIDE SEQUENCE [LARGE SCALE GENOMIC DNA]</scope>
    <source>
        <strain evidence="3 4">NCIMB 13481</strain>
    </source>
</reference>
<sequence length="192" mass="20909">MKLINLVSMLLLTTAASAAVATTTIYSWTDDNGVVHFSDTPDTPQASTVELSVTEVQHNIQATEVNITQADNVELISITTEAEPSLPAATISLLAPVHQQTIRSNDGDIKVRAVSNRKLNKKLQAQLVIDGKVNGTPQTELTWQLTNIDRGSHQIQIQLLNNGKILASSESITVYLHRVSQARPKNSPIQPR</sequence>
<dbReference type="EMBL" id="PYLW01000022">
    <property type="protein sequence ID" value="PSV92929.1"/>
    <property type="molecule type" value="Genomic_DNA"/>
</dbReference>
<evidence type="ECO:0000313" key="4">
    <source>
        <dbReference type="Proteomes" id="UP000241954"/>
    </source>
</evidence>
<dbReference type="Proteomes" id="UP000241954">
    <property type="component" value="Unassembled WGS sequence"/>
</dbReference>
<accession>A0A2T3MG50</accession>
<organism evidence="3 4">
    <name type="scientific">Photobacterium iliopiscarium</name>
    <dbReference type="NCBI Taxonomy" id="56192"/>
    <lineage>
        <taxon>Bacteria</taxon>
        <taxon>Pseudomonadati</taxon>
        <taxon>Pseudomonadota</taxon>
        <taxon>Gammaproteobacteria</taxon>
        <taxon>Vibrionales</taxon>
        <taxon>Vibrionaceae</taxon>
        <taxon>Photobacterium</taxon>
    </lineage>
</organism>
<dbReference type="Pfam" id="PF13511">
    <property type="entry name" value="DUF4124"/>
    <property type="match status" value="1"/>
</dbReference>
<dbReference type="AlphaFoldDB" id="A0A2T3MG50"/>
<feature type="domain" description="DUF4124" evidence="2">
    <location>
        <begin position="13"/>
        <end position="50"/>
    </location>
</feature>
<dbReference type="InterPro" id="IPR025392">
    <property type="entry name" value="DUF4124"/>
</dbReference>
<evidence type="ECO:0000259" key="2">
    <source>
        <dbReference type="Pfam" id="PF13511"/>
    </source>
</evidence>
<comment type="caution">
    <text evidence="3">The sequence shown here is derived from an EMBL/GenBank/DDBJ whole genome shotgun (WGS) entry which is preliminary data.</text>
</comment>
<protein>
    <submittedName>
        <fullName evidence="3">DUF4124 domain-containing protein</fullName>
    </submittedName>
</protein>